<feature type="domain" description="Dihydroneopterin aldolase/epimerase" evidence="8">
    <location>
        <begin position="152"/>
        <end position="260"/>
    </location>
</feature>
<evidence type="ECO:0000313" key="10">
    <source>
        <dbReference type="Proteomes" id="UP000800038"/>
    </source>
</evidence>
<dbReference type="GO" id="GO:0004150">
    <property type="term" value="F:dihydroneopterin aldolase activity"/>
    <property type="evidence" value="ECO:0007669"/>
    <property type="project" value="UniProtKB-EC"/>
</dbReference>
<dbReference type="Proteomes" id="UP000800038">
    <property type="component" value="Unassembled WGS sequence"/>
</dbReference>
<organism evidence="9 10">
    <name type="scientific">Clathrospora elynae</name>
    <dbReference type="NCBI Taxonomy" id="706981"/>
    <lineage>
        <taxon>Eukaryota</taxon>
        <taxon>Fungi</taxon>
        <taxon>Dikarya</taxon>
        <taxon>Ascomycota</taxon>
        <taxon>Pezizomycotina</taxon>
        <taxon>Dothideomycetes</taxon>
        <taxon>Pleosporomycetidae</taxon>
        <taxon>Pleosporales</taxon>
        <taxon>Diademaceae</taxon>
        <taxon>Clathrospora</taxon>
    </lineage>
</organism>
<evidence type="ECO:0000256" key="4">
    <source>
        <dbReference type="ARBA" id="ARBA00013043"/>
    </source>
</evidence>
<evidence type="ECO:0000256" key="7">
    <source>
        <dbReference type="ARBA" id="ARBA00032903"/>
    </source>
</evidence>
<accession>A0A6A5SP76</accession>
<dbReference type="EC" id="4.1.2.25" evidence="4"/>
<proteinExistence type="inferred from homology"/>
<comment type="catalytic activity">
    <reaction evidence="1">
        <text>7,8-dihydroneopterin = 6-hydroxymethyl-7,8-dihydropterin + glycolaldehyde</text>
        <dbReference type="Rhea" id="RHEA:10540"/>
        <dbReference type="ChEBI" id="CHEBI:17001"/>
        <dbReference type="ChEBI" id="CHEBI:17071"/>
        <dbReference type="ChEBI" id="CHEBI:44841"/>
        <dbReference type="EC" id="4.1.2.25"/>
    </reaction>
</comment>
<gene>
    <name evidence="9" type="ORF">EJ02DRAFT_402510</name>
</gene>
<keyword evidence="5" id="KW-0289">Folate biosynthesis</keyword>
<dbReference type="SUPFAM" id="SSF55620">
    <property type="entry name" value="Tetrahydrobiopterin biosynthesis enzymes-like"/>
    <property type="match status" value="2"/>
</dbReference>
<dbReference type="PANTHER" id="PTHR42844">
    <property type="entry name" value="DIHYDRONEOPTERIN ALDOLASE 1-RELATED"/>
    <property type="match status" value="1"/>
</dbReference>
<evidence type="ECO:0000259" key="8">
    <source>
        <dbReference type="SMART" id="SM00905"/>
    </source>
</evidence>
<comment type="pathway">
    <text evidence="2">Cofactor biosynthesis; tetrahydrofolate biosynthesis; 2-amino-4-hydroxy-6-hydroxymethyl-7,8-dihydropteridine diphosphate from 7,8-dihydroneopterin triphosphate: step 3/4.</text>
</comment>
<keyword evidence="6" id="KW-0456">Lyase</keyword>
<evidence type="ECO:0000256" key="1">
    <source>
        <dbReference type="ARBA" id="ARBA00001353"/>
    </source>
</evidence>
<dbReference type="SMART" id="SM00905">
    <property type="entry name" value="FolB"/>
    <property type="match status" value="1"/>
</dbReference>
<evidence type="ECO:0000256" key="6">
    <source>
        <dbReference type="ARBA" id="ARBA00023239"/>
    </source>
</evidence>
<dbReference type="InterPro" id="IPR006157">
    <property type="entry name" value="FolB_dom"/>
</dbReference>
<reference evidence="9" key="1">
    <citation type="journal article" date="2020" name="Stud. Mycol.">
        <title>101 Dothideomycetes genomes: a test case for predicting lifestyles and emergence of pathogens.</title>
        <authorList>
            <person name="Haridas S."/>
            <person name="Albert R."/>
            <person name="Binder M."/>
            <person name="Bloem J."/>
            <person name="Labutti K."/>
            <person name="Salamov A."/>
            <person name="Andreopoulos B."/>
            <person name="Baker S."/>
            <person name="Barry K."/>
            <person name="Bills G."/>
            <person name="Bluhm B."/>
            <person name="Cannon C."/>
            <person name="Castanera R."/>
            <person name="Culley D."/>
            <person name="Daum C."/>
            <person name="Ezra D."/>
            <person name="Gonzalez J."/>
            <person name="Henrissat B."/>
            <person name="Kuo A."/>
            <person name="Liang C."/>
            <person name="Lipzen A."/>
            <person name="Lutzoni F."/>
            <person name="Magnuson J."/>
            <person name="Mondo S."/>
            <person name="Nolan M."/>
            <person name="Ohm R."/>
            <person name="Pangilinan J."/>
            <person name="Park H.-J."/>
            <person name="Ramirez L."/>
            <person name="Alfaro M."/>
            <person name="Sun H."/>
            <person name="Tritt A."/>
            <person name="Yoshinaga Y."/>
            <person name="Zwiers L.-H."/>
            <person name="Turgeon B."/>
            <person name="Goodwin S."/>
            <person name="Spatafora J."/>
            <person name="Crous P."/>
            <person name="Grigoriev I."/>
        </authorList>
    </citation>
    <scope>NUCLEOTIDE SEQUENCE</scope>
    <source>
        <strain evidence="9">CBS 161.51</strain>
    </source>
</reference>
<dbReference type="AlphaFoldDB" id="A0A6A5SP76"/>
<evidence type="ECO:0000256" key="2">
    <source>
        <dbReference type="ARBA" id="ARBA00005013"/>
    </source>
</evidence>
<name>A0A6A5SP76_9PLEO</name>
<evidence type="ECO:0000313" key="9">
    <source>
        <dbReference type="EMBL" id="KAF1942411.1"/>
    </source>
</evidence>
<comment type="similarity">
    <text evidence="3">Belongs to the DHNA family.</text>
</comment>
<sequence>MGQVVRQSQWDAEVAQSRHYDKIMVQNLQVVVNAGKDVWGRQKRQRALISVTLTLGKQFTSASSTDSVDDSTVHYGTLSKAIQAQFQDENMAYMSTSELSNTISRCVRNVAGSTHIYAIETDVCYLKGSMFGEGVGYITSVIENSGACSSVLYLRNVRIACIIGVNPNERLQEQPVDVNLCIDNVHHTRVDTYPELETLLFKLISQSSFQTIESLLAWLVDQLREKYFTREEDNDAWIRLRIGKPHAVPSADAPAVEITRPVRRNST</sequence>
<dbReference type="GO" id="GO:0005737">
    <property type="term" value="C:cytoplasm"/>
    <property type="evidence" value="ECO:0007669"/>
    <property type="project" value="TreeGrafter"/>
</dbReference>
<evidence type="ECO:0000256" key="3">
    <source>
        <dbReference type="ARBA" id="ARBA00005708"/>
    </source>
</evidence>
<dbReference type="OrthoDB" id="5425486at2759"/>
<dbReference type="PANTHER" id="PTHR42844:SF1">
    <property type="entry name" value="DIHYDRONEOPTERIN ALDOLASE 1-RELATED"/>
    <property type="match status" value="1"/>
</dbReference>
<keyword evidence="10" id="KW-1185">Reference proteome</keyword>
<dbReference type="EMBL" id="ML976035">
    <property type="protein sequence ID" value="KAF1942411.1"/>
    <property type="molecule type" value="Genomic_DNA"/>
</dbReference>
<dbReference type="GO" id="GO:0046656">
    <property type="term" value="P:folic acid biosynthetic process"/>
    <property type="evidence" value="ECO:0007669"/>
    <property type="project" value="UniProtKB-KW"/>
</dbReference>
<protein>
    <recommendedName>
        <fullName evidence="4">dihydroneopterin aldolase</fullName>
        <ecNumber evidence="4">4.1.2.25</ecNumber>
    </recommendedName>
    <alternativeName>
        <fullName evidence="7">7,8-dihydroneopterin aldolase</fullName>
    </alternativeName>
</protein>
<dbReference type="Pfam" id="PF02152">
    <property type="entry name" value="FolB"/>
    <property type="match status" value="1"/>
</dbReference>
<dbReference type="Gene3D" id="3.30.1130.10">
    <property type="match status" value="2"/>
</dbReference>
<dbReference type="InterPro" id="IPR006156">
    <property type="entry name" value="Dihydroneopterin_aldolase"/>
</dbReference>
<dbReference type="InterPro" id="IPR043133">
    <property type="entry name" value="GTP-CH-I_C/QueF"/>
</dbReference>
<evidence type="ECO:0000256" key="5">
    <source>
        <dbReference type="ARBA" id="ARBA00022909"/>
    </source>
</evidence>